<evidence type="ECO:0000256" key="5">
    <source>
        <dbReference type="HAMAP-Rule" id="MF_00299"/>
    </source>
</evidence>
<dbReference type="GO" id="GO:0006388">
    <property type="term" value="P:tRNA splicing, via endonucleolytic cleavage and ligation"/>
    <property type="evidence" value="ECO:0007669"/>
    <property type="project" value="UniProtKB-UniRule"/>
</dbReference>
<sequence length="183" mass="20960">MTPQQQKELSKHLSLVLRHRPEKYHLQLDSEGFVLLANLIAGMRTLGKWSRVTEEQVREVVRDSDKQRYEIVGEKIRARYGHSVAEAVSYEPIAPPEILYHGTARRVVDAIRAEGLRPMNRQYVHLSSEIEQARIVGARHDARPVILTVRAGEAHAQGVRFYNPEPRLYLADLVTPEFIDFGD</sequence>
<dbReference type="InterPro" id="IPR042080">
    <property type="entry name" value="RNA_2'-PTrans_N"/>
</dbReference>
<dbReference type="InterPro" id="IPR042081">
    <property type="entry name" value="RNA_2'-PTrans_C"/>
</dbReference>
<dbReference type="EC" id="2.7.1.-" evidence="5"/>
<dbReference type="EMBL" id="AP025739">
    <property type="protein sequence ID" value="BDI29877.1"/>
    <property type="molecule type" value="Genomic_DNA"/>
</dbReference>
<dbReference type="KEGG" id="ccot:CCAX7_19280"/>
<dbReference type="InterPro" id="IPR022928">
    <property type="entry name" value="RNA_2'-PTrans_KptA"/>
</dbReference>
<dbReference type="PANTHER" id="PTHR12684">
    <property type="entry name" value="PUTATIVE PHOSPHOTRANSFERASE"/>
    <property type="match status" value="1"/>
</dbReference>
<dbReference type="Pfam" id="PF01885">
    <property type="entry name" value="PTS_2-RNA"/>
    <property type="match status" value="1"/>
</dbReference>
<dbReference type="HAMAP" id="MF_00299">
    <property type="entry name" value="KptA"/>
    <property type="match status" value="1"/>
</dbReference>
<comment type="function">
    <text evidence="4 5">Removes the 2'-phosphate from RNA via an intermediate in which the phosphate is ADP-ribosylated by NAD followed by a presumed transesterification to release the RNA and generate ADP-ribose 1''-2''-cyclic phosphate (APPR&gt;P). May function as an ADP-ribosylase.</text>
</comment>
<dbReference type="Gene3D" id="1.10.10.970">
    <property type="entry name" value="RNA 2'-phosphotransferase, Tpt1/KptA family, N-terminal domain"/>
    <property type="match status" value="1"/>
</dbReference>
<gene>
    <name evidence="5 6" type="primary">kptA</name>
    <name evidence="6" type="ORF">CCAX7_19280</name>
</gene>
<proteinExistence type="inferred from homology"/>
<organism evidence="6 7">
    <name type="scientific">Capsulimonas corticalis</name>
    <dbReference type="NCBI Taxonomy" id="2219043"/>
    <lineage>
        <taxon>Bacteria</taxon>
        <taxon>Bacillati</taxon>
        <taxon>Armatimonadota</taxon>
        <taxon>Armatimonadia</taxon>
        <taxon>Capsulimonadales</taxon>
        <taxon>Capsulimonadaceae</taxon>
        <taxon>Capsulimonas</taxon>
    </lineage>
</organism>
<keyword evidence="3 5" id="KW-0520">NAD</keyword>
<dbReference type="OrthoDB" id="4537997at2"/>
<dbReference type="GO" id="GO:0000215">
    <property type="term" value="F:tRNA 2'-phosphotransferase activity"/>
    <property type="evidence" value="ECO:0007669"/>
    <property type="project" value="TreeGrafter"/>
</dbReference>
<accession>A0A402D570</accession>
<evidence type="ECO:0000313" key="6">
    <source>
        <dbReference type="EMBL" id="BDI29877.1"/>
    </source>
</evidence>
<dbReference type="GO" id="GO:0003950">
    <property type="term" value="F:NAD+ poly-ADP-ribosyltransferase activity"/>
    <property type="evidence" value="ECO:0007669"/>
    <property type="project" value="InterPro"/>
</dbReference>
<evidence type="ECO:0000256" key="3">
    <source>
        <dbReference type="ARBA" id="ARBA00023027"/>
    </source>
</evidence>
<keyword evidence="7" id="KW-1185">Reference proteome</keyword>
<protein>
    <recommendedName>
        <fullName evidence="5">Probable RNA 2'-phosphotransferase</fullName>
        <ecNumber evidence="5">2.7.1.-</ecNumber>
    </recommendedName>
</protein>
<dbReference type="PANTHER" id="PTHR12684:SF2">
    <property type="entry name" value="TRNA 2'-PHOSPHOTRANSFERASE 1"/>
    <property type="match status" value="1"/>
</dbReference>
<name>A0A402D570_9BACT</name>
<dbReference type="Proteomes" id="UP000287394">
    <property type="component" value="Chromosome"/>
</dbReference>
<evidence type="ECO:0000256" key="2">
    <source>
        <dbReference type="ARBA" id="ARBA00022679"/>
    </source>
</evidence>
<dbReference type="Gene3D" id="3.20.170.30">
    <property type="match status" value="1"/>
</dbReference>
<evidence type="ECO:0000313" key="7">
    <source>
        <dbReference type="Proteomes" id="UP000287394"/>
    </source>
</evidence>
<dbReference type="InterPro" id="IPR002745">
    <property type="entry name" value="Ptrans_KptA/Tpt1"/>
</dbReference>
<dbReference type="RefSeq" id="WP_119324655.1">
    <property type="nucleotide sequence ID" value="NZ_AP025739.1"/>
</dbReference>
<comment type="similarity">
    <text evidence="1 5">Belongs to the KptA/TPT1 family.</text>
</comment>
<keyword evidence="2 5" id="KW-0808">Transferase</keyword>
<reference evidence="6 7" key="1">
    <citation type="journal article" date="2019" name="Int. J. Syst. Evol. Microbiol.">
        <title>Capsulimonas corticalis gen. nov., sp. nov., an aerobic capsulated bacterium, of a novel bacterial order, Capsulimonadales ord. nov., of the class Armatimonadia of the phylum Armatimonadetes.</title>
        <authorList>
            <person name="Li J."/>
            <person name="Kudo C."/>
            <person name="Tonouchi A."/>
        </authorList>
    </citation>
    <scope>NUCLEOTIDE SEQUENCE [LARGE SCALE GENOMIC DNA]</scope>
    <source>
        <strain evidence="6 7">AX-7</strain>
    </source>
</reference>
<dbReference type="SUPFAM" id="SSF56399">
    <property type="entry name" value="ADP-ribosylation"/>
    <property type="match status" value="1"/>
</dbReference>
<dbReference type="AlphaFoldDB" id="A0A402D570"/>
<evidence type="ECO:0000256" key="1">
    <source>
        <dbReference type="ARBA" id="ARBA00009836"/>
    </source>
</evidence>
<evidence type="ECO:0000256" key="4">
    <source>
        <dbReference type="ARBA" id="ARBA00025212"/>
    </source>
</evidence>